<protein>
    <recommendedName>
        <fullName evidence="3">Lipoprotein</fullName>
    </recommendedName>
</protein>
<evidence type="ECO:0008006" key="3">
    <source>
        <dbReference type="Google" id="ProtNLM"/>
    </source>
</evidence>
<dbReference type="OrthoDB" id="7865396at2"/>
<gene>
    <name evidence="1" type="ORF">SAMN05444007_106121</name>
</gene>
<evidence type="ECO:0000313" key="1">
    <source>
        <dbReference type="EMBL" id="SEJ67445.1"/>
    </source>
</evidence>
<organism evidence="1 2">
    <name type="scientific">Cribrihabitans marinus</name>
    <dbReference type="NCBI Taxonomy" id="1227549"/>
    <lineage>
        <taxon>Bacteria</taxon>
        <taxon>Pseudomonadati</taxon>
        <taxon>Pseudomonadota</taxon>
        <taxon>Alphaproteobacteria</taxon>
        <taxon>Rhodobacterales</taxon>
        <taxon>Paracoccaceae</taxon>
        <taxon>Cribrihabitans</taxon>
    </lineage>
</organism>
<accession>A0A1H7B244</accession>
<dbReference type="RefSeq" id="WP_092366844.1">
    <property type="nucleotide sequence ID" value="NZ_BMGV01000006.1"/>
</dbReference>
<dbReference type="AlphaFoldDB" id="A0A1H7B244"/>
<dbReference type="Proteomes" id="UP000199379">
    <property type="component" value="Unassembled WGS sequence"/>
</dbReference>
<sequence length="181" mass="19452">MMLFPTRVIAALAAILVIAGCEETAKYQQTSYQTVMQGKFRDTGSFAADFAFVINEGTGEFEGQLRNFRFSQPGFEKPTGSVPLKGTAGRNDANDIVFEATGTGLLKQGNLTYKPEFEVGVSYVSPYNNTASGWFYAGGSFERGGAYLEWPAMTGSFVGKKVCRPGPLNPSPCPVPTTATN</sequence>
<keyword evidence="2" id="KW-1185">Reference proteome</keyword>
<evidence type="ECO:0000313" key="2">
    <source>
        <dbReference type="Proteomes" id="UP000199379"/>
    </source>
</evidence>
<dbReference type="PROSITE" id="PS51257">
    <property type="entry name" value="PROKAR_LIPOPROTEIN"/>
    <property type="match status" value="1"/>
</dbReference>
<dbReference type="EMBL" id="FNYD01000006">
    <property type="protein sequence ID" value="SEJ67445.1"/>
    <property type="molecule type" value="Genomic_DNA"/>
</dbReference>
<reference evidence="1 2" key="1">
    <citation type="submission" date="2016-10" db="EMBL/GenBank/DDBJ databases">
        <authorList>
            <person name="de Groot N.N."/>
        </authorList>
    </citation>
    <scope>NUCLEOTIDE SEQUENCE [LARGE SCALE GENOMIC DNA]</scope>
    <source>
        <strain evidence="1 2">DSM 29340</strain>
    </source>
</reference>
<name>A0A1H7B244_9RHOB</name>
<proteinExistence type="predicted"/>